<sequence length="57" mass="6846">MPEYSFEDLQKMQTGDLIHIMIQSFHRMGGEDQHESYWQDSNYINCITILNERIKIP</sequence>
<dbReference type="Proteomes" id="UP000656987">
    <property type="component" value="Segment"/>
</dbReference>
<proteinExistence type="predicted"/>
<dbReference type="EMBL" id="MN988483">
    <property type="protein sequence ID" value="QIG67709.1"/>
    <property type="molecule type" value="Genomic_DNA"/>
</dbReference>
<evidence type="ECO:0000313" key="2">
    <source>
        <dbReference type="Proteomes" id="UP000656987"/>
    </source>
</evidence>
<protein>
    <submittedName>
        <fullName evidence="1">Uncharacterized protein</fullName>
    </submittedName>
</protein>
<gene>
    <name evidence="1" type="ORF">EVB52_008</name>
</gene>
<reference evidence="1" key="1">
    <citation type="submission" date="2020-01" db="EMBL/GenBank/DDBJ databases">
        <title>Patterns of diversity and host range of bacteriophage communities associated with bean-nodulatin bacteria.</title>
        <authorList>
            <person name="Vann Cauwenberghe J."/>
            <person name="Santamaria R.I."/>
            <person name="Bustos P."/>
            <person name="Juarez S."/>
            <person name="Gonzalez V."/>
        </authorList>
    </citation>
    <scope>NUCLEOTIDE SEQUENCE</scope>
</reference>
<name>A0A7S5R8X3_9CAUD</name>
<organism evidence="1 2">
    <name type="scientific">Rhizobium phage RHph_Y38</name>
    <dbReference type="NCBI Taxonomy" id="2509781"/>
    <lineage>
        <taxon>Viruses</taxon>
        <taxon>Duplodnaviria</taxon>
        <taxon>Heunggongvirae</taxon>
        <taxon>Uroviricota</taxon>
        <taxon>Caudoviricetes</taxon>
        <taxon>Schitoviridae</taxon>
        <taxon>Demetervirinae</taxon>
        <taxon>Acanvirus</taxon>
        <taxon>Acanvirus Y38</taxon>
    </lineage>
</organism>
<evidence type="ECO:0000313" key="1">
    <source>
        <dbReference type="EMBL" id="QIG67709.1"/>
    </source>
</evidence>
<accession>A0A7S5R8X3</accession>
<keyword evidence="2" id="KW-1185">Reference proteome</keyword>